<dbReference type="InterPro" id="IPR036866">
    <property type="entry name" value="RibonucZ/Hydroxyglut_hydro"/>
</dbReference>
<feature type="chain" id="PRO_5045393539" description="Metallo-beta-lactamase domain-containing protein" evidence="2">
    <location>
        <begin position="29"/>
        <end position="476"/>
    </location>
</feature>
<sequence>MKRRTFVSSGAAVAGAAAVGVVDSPAQAASGTSLTSRERHQARRPETIAARQLIFGVEHVDPRTGLLPLDRVIVSWITNSSFAVAVGGRVVYLDTFITRLEVTPGRTPFVIQDLVNAAPRAILIGHGHSDHAENAAYLAAKTGATLYASEETAITMRADFERMVNDPMIQGDPVARFPRNVELDLVVVTTAGSTPGTQILRLDFLEPFAQVVAFRHLHSIATPADPAYPRNSLVPPDGVIPVDPRDAALFPPGIPLRPSNPPQPGQLNLRTGGGDGGPVAMFYNITLRRGSFFSMGWQDTIGALREGKGSAWPDGVPADGQRITDILMAMAPLDWFSAAVGTANFLNNGLRDLIDYQQAVRAKIFVPNHQTTGGSDVGETKAVVHYAVYLEQLRNMGLPPDQWPDIRWTADPSDYLKPMVFDAATRDPSILRGRIAQLRRFDRYPYAERKGRGRERAASTGAAAISASSEAPADCC</sequence>
<dbReference type="SMART" id="SM00849">
    <property type="entry name" value="Lactamase_B"/>
    <property type="match status" value="1"/>
</dbReference>
<comment type="caution">
    <text evidence="4">The sequence shown here is derived from an EMBL/GenBank/DDBJ whole genome shotgun (WGS) entry which is preliminary data.</text>
</comment>
<protein>
    <recommendedName>
        <fullName evidence="3">Metallo-beta-lactamase domain-containing protein</fullName>
    </recommendedName>
</protein>
<keyword evidence="2" id="KW-0732">Signal</keyword>
<gene>
    <name evidence="4" type="ORF">GCM10023350_24810</name>
</gene>
<accession>A0ABP8YTU1</accession>
<name>A0ABP8YTU1_9ACTN</name>
<evidence type="ECO:0000313" key="5">
    <source>
        <dbReference type="Proteomes" id="UP001499882"/>
    </source>
</evidence>
<evidence type="ECO:0000256" key="1">
    <source>
        <dbReference type="SAM" id="MobiDB-lite"/>
    </source>
</evidence>
<dbReference type="SUPFAM" id="SSF56281">
    <property type="entry name" value="Metallo-hydrolase/oxidoreductase"/>
    <property type="match status" value="1"/>
</dbReference>
<feature type="signal peptide" evidence="2">
    <location>
        <begin position="1"/>
        <end position="28"/>
    </location>
</feature>
<feature type="compositionally biased region" description="Low complexity" evidence="1">
    <location>
        <begin position="458"/>
        <end position="476"/>
    </location>
</feature>
<dbReference type="EMBL" id="BAABKN010000014">
    <property type="protein sequence ID" value="GAA4739429.1"/>
    <property type="molecule type" value="Genomic_DNA"/>
</dbReference>
<reference evidence="5" key="1">
    <citation type="journal article" date="2019" name="Int. J. Syst. Evol. Microbiol.">
        <title>The Global Catalogue of Microorganisms (GCM) 10K type strain sequencing project: providing services to taxonomists for standard genome sequencing and annotation.</title>
        <authorList>
            <consortium name="The Broad Institute Genomics Platform"/>
            <consortium name="The Broad Institute Genome Sequencing Center for Infectious Disease"/>
            <person name="Wu L."/>
            <person name="Ma J."/>
        </authorList>
    </citation>
    <scope>NUCLEOTIDE SEQUENCE [LARGE SCALE GENOMIC DNA]</scope>
    <source>
        <strain evidence="5">JCM 18532</strain>
    </source>
</reference>
<dbReference type="Gene3D" id="3.60.15.10">
    <property type="entry name" value="Ribonuclease Z/Hydroxyacylglutathione hydrolase-like"/>
    <property type="match status" value="1"/>
</dbReference>
<feature type="domain" description="Metallo-beta-lactamase" evidence="3">
    <location>
        <begin position="78"/>
        <end position="254"/>
    </location>
</feature>
<feature type="region of interest" description="Disordered" evidence="1">
    <location>
        <begin position="449"/>
        <end position="476"/>
    </location>
</feature>
<keyword evidence="5" id="KW-1185">Reference proteome</keyword>
<proteinExistence type="predicted"/>
<dbReference type="InterPro" id="IPR001279">
    <property type="entry name" value="Metallo-B-lactamas"/>
</dbReference>
<dbReference type="InterPro" id="IPR006311">
    <property type="entry name" value="TAT_signal"/>
</dbReference>
<evidence type="ECO:0000259" key="3">
    <source>
        <dbReference type="SMART" id="SM00849"/>
    </source>
</evidence>
<evidence type="ECO:0000256" key="2">
    <source>
        <dbReference type="SAM" id="SignalP"/>
    </source>
</evidence>
<organism evidence="4 5">
    <name type="scientific">Nocardioides endophyticus</name>
    <dbReference type="NCBI Taxonomy" id="1353775"/>
    <lineage>
        <taxon>Bacteria</taxon>
        <taxon>Bacillati</taxon>
        <taxon>Actinomycetota</taxon>
        <taxon>Actinomycetes</taxon>
        <taxon>Propionibacteriales</taxon>
        <taxon>Nocardioidaceae</taxon>
        <taxon>Nocardioides</taxon>
    </lineage>
</organism>
<dbReference type="Proteomes" id="UP001499882">
    <property type="component" value="Unassembled WGS sequence"/>
</dbReference>
<evidence type="ECO:0000313" key="4">
    <source>
        <dbReference type="EMBL" id="GAA4739429.1"/>
    </source>
</evidence>
<dbReference type="PROSITE" id="PS51318">
    <property type="entry name" value="TAT"/>
    <property type="match status" value="1"/>
</dbReference>